<gene>
    <name evidence="1" type="ORF">D9T18_01440</name>
</gene>
<dbReference type="EMBL" id="CP033065">
    <property type="protein sequence ID" value="AYM85446.1"/>
    <property type="molecule type" value="Genomic_DNA"/>
</dbReference>
<proteinExistence type="predicted"/>
<reference evidence="1 2" key="1">
    <citation type="submission" date="2018-10" db="EMBL/GenBank/DDBJ databases">
        <title>Complete Genome Sequence and Transcriptomic Profiles of a Marine Bacterium, Pseudoalteromonas agarivorans Hao 2018.</title>
        <authorList>
            <person name="Hao L."/>
        </authorList>
    </citation>
    <scope>NUCLEOTIDE SEQUENCE [LARGE SCALE GENOMIC DNA]</scope>
    <source>
        <strain evidence="1 2">Hao 2018</strain>
    </source>
</reference>
<sequence>MLFSFKGQSNEEEKAACLKQAGRYSKLGRSYQFVAPFQMHHQQDVLQDEDARTLAKARIKIQ</sequence>
<protein>
    <submittedName>
        <fullName evidence="1">Uncharacterized protein</fullName>
    </submittedName>
</protein>
<accession>A0AAD0TXJ7</accession>
<evidence type="ECO:0000313" key="1">
    <source>
        <dbReference type="EMBL" id="AYM85446.1"/>
    </source>
</evidence>
<evidence type="ECO:0000313" key="2">
    <source>
        <dbReference type="Proteomes" id="UP000279995"/>
    </source>
</evidence>
<name>A0AAD0TXJ7_9GAMM</name>
<dbReference type="AlphaFoldDB" id="A0AAD0TXJ7"/>
<organism evidence="1 2">
    <name type="scientific">Pseudoalteromonas agarivorans</name>
    <dbReference type="NCBI Taxonomy" id="176102"/>
    <lineage>
        <taxon>Bacteria</taxon>
        <taxon>Pseudomonadati</taxon>
        <taxon>Pseudomonadota</taxon>
        <taxon>Gammaproteobacteria</taxon>
        <taxon>Alteromonadales</taxon>
        <taxon>Pseudoalteromonadaceae</taxon>
        <taxon>Pseudoalteromonas</taxon>
    </lineage>
</organism>
<dbReference type="Proteomes" id="UP000279995">
    <property type="component" value="Chromosome I"/>
</dbReference>